<proteinExistence type="predicted"/>
<keyword evidence="2" id="KW-1185">Reference proteome</keyword>
<organism evidence="1 2">
    <name type="scientific">Polarella glacialis</name>
    <name type="common">Dinoflagellate</name>
    <dbReference type="NCBI Taxonomy" id="89957"/>
    <lineage>
        <taxon>Eukaryota</taxon>
        <taxon>Sar</taxon>
        <taxon>Alveolata</taxon>
        <taxon>Dinophyceae</taxon>
        <taxon>Suessiales</taxon>
        <taxon>Suessiaceae</taxon>
        <taxon>Polarella</taxon>
    </lineage>
</organism>
<name>A0A813ES45_POLGL</name>
<dbReference type="AlphaFoldDB" id="A0A813ES45"/>
<evidence type="ECO:0000313" key="2">
    <source>
        <dbReference type="Proteomes" id="UP000654075"/>
    </source>
</evidence>
<dbReference type="Proteomes" id="UP000654075">
    <property type="component" value="Unassembled WGS sequence"/>
</dbReference>
<reference evidence="1" key="1">
    <citation type="submission" date="2021-02" db="EMBL/GenBank/DDBJ databases">
        <authorList>
            <person name="Dougan E. K."/>
            <person name="Rhodes N."/>
            <person name="Thang M."/>
            <person name="Chan C."/>
        </authorList>
    </citation>
    <scope>NUCLEOTIDE SEQUENCE</scope>
</reference>
<dbReference type="EMBL" id="CAJNNV010012840">
    <property type="protein sequence ID" value="CAE8601140.1"/>
    <property type="molecule type" value="Genomic_DNA"/>
</dbReference>
<gene>
    <name evidence="1" type="ORF">PGLA1383_LOCUS19439</name>
</gene>
<accession>A0A813ES45</accession>
<feature type="non-terminal residue" evidence="1">
    <location>
        <position position="102"/>
    </location>
</feature>
<evidence type="ECO:0000313" key="1">
    <source>
        <dbReference type="EMBL" id="CAE8601140.1"/>
    </source>
</evidence>
<protein>
    <submittedName>
        <fullName evidence="1">Uncharacterized protein</fullName>
    </submittedName>
</protein>
<comment type="caution">
    <text evidence="1">The sequence shown here is derived from an EMBL/GenBank/DDBJ whole genome shotgun (WGS) entry which is preliminary data.</text>
</comment>
<sequence>VPVGTFRGRGEKQEGAAEVPAEIVIEVGEEEDEEATASRSAPAVAVEEEEHTFHQEVYYPGALVELHSEADGAWLPASIEGSGIFGADQFPCYKVVVTATKQ</sequence>
<feature type="non-terminal residue" evidence="1">
    <location>
        <position position="1"/>
    </location>
</feature>